<feature type="transmembrane region" description="Helical" evidence="1">
    <location>
        <begin position="19"/>
        <end position="39"/>
    </location>
</feature>
<proteinExistence type="predicted"/>
<name>A0AA36LSF4_YERMO</name>
<reference evidence="2 3" key="1">
    <citation type="submission" date="2015-03" db="EMBL/GenBank/DDBJ databases">
        <authorList>
            <consortium name="Pathogen Informatics"/>
            <person name="Murphy D."/>
        </authorList>
    </citation>
    <scope>NUCLEOTIDE SEQUENCE [LARGE SCALE GENOMIC DNA]</scope>
    <source>
        <strain evidence="2 3">FE82747</strain>
    </source>
</reference>
<keyword evidence="1" id="KW-1133">Transmembrane helix</keyword>
<comment type="caution">
    <text evidence="2">The sequence shown here is derived from an EMBL/GenBank/DDBJ whole genome shotgun (WGS) entry which is preliminary data.</text>
</comment>
<gene>
    <name evidence="2" type="ORF">ERS008502_02340</name>
</gene>
<dbReference type="AlphaFoldDB" id="A0AA36LSF4"/>
<dbReference type="Proteomes" id="UP000040841">
    <property type="component" value="Unassembled WGS sequence"/>
</dbReference>
<keyword evidence="1" id="KW-0812">Transmembrane</keyword>
<accession>A0AA36LSF4</accession>
<sequence>MVVAEVSDMAMFGLPKTQIEWMTVIFCLFIIVLFLKIYLF</sequence>
<evidence type="ECO:0000313" key="3">
    <source>
        <dbReference type="Proteomes" id="UP000040841"/>
    </source>
</evidence>
<keyword evidence="1" id="KW-0472">Membrane</keyword>
<protein>
    <submittedName>
        <fullName evidence="2">Uncharacterized protein</fullName>
    </submittedName>
</protein>
<evidence type="ECO:0000256" key="1">
    <source>
        <dbReference type="SAM" id="Phobius"/>
    </source>
</evidence>
<evidence type="ECO:0000313" key="2">
    <source>
        <dbReference type="EMBL" id="CNI12638.1"/>
    </source>
</evidence>
<dbReference type="EMBL" id="CQBM01000004">
    <property type="protein sequence ID" value="CNI12638.1"/>
    <property type="molecule type" value="Genomic_DNA"/>
</dbReference>
<organism evidence="2 3">
    <name type="scientific">Yersinia mollaretii</name>
    <dbReference type="NCBI Taxonomy" id="33060"/>
    <lineage>
        <taxon>Bacteria</taxon>
        <taxon>Pseudomonadati</taxon>
        <taxon>Pseudomonadota</taxon>
        <taxon>Gammaproteobacteria</taxon>
        <taxon>Enterobacterales</taxon>
        <taxon>Yersiniaceae</taxon>
        <taxon>Yersinia</taxon>
    </lineage>
</organism>